<feature type="region of interest" description="Disordered" evidence="1">
    <location>
        <begin position="445"/>
        <end position="468"/>
    </location>
</feature>
<evidence type="ECO:0000313" key="3">
    <source>
        <dbReference type="Proteomes" id="UP001324427"/>
    </source>
</evidence>
<accession>A0AAV9JAA3</accession>
<feature type="region of interest" description="Disordered" evidence="1">
    <location>
        <begin position="510"/>
        <end position="532"/>
    </location>
</feature>
<gene>
    <name evidence="2" type="ORF">LTR36_007078</name>
</gene>
<feature type="region of interest" description="Disordered" evidence="1">
    <location>
        <begin position="184"/>
        <end position="363"/>
    </location>
</feature>
<reference evidence="2 3" key="1">
    <citation type="submission" date="2021-11" db="EMBL/GenBank/DDBJ databases">
        <title>Black yeast isolated from Biological Soil Crust.</title>
        <authorList>
            <person name="Kurbessoian T."/>
        </authorList>
    </citation>
    <scope>NUCLEOTIDE SEQUENCE [LARGE SCALE GENOMIC DNA]</scope>
    <source>
        <strain evidence="2 3">CCFEE 5522</strain>
    </source>
</reference>
<feature type="compositionally biased region" description="Polar residues" evidence="1">
    <location>
        <begin position="806"/>
        <end position="819"/>
    </location>
</feature>
<name>A0AAV9JAA3_9PEZI</name>
<comment type="caution">
    <text evidence="2">The sequence shown here is derived from an EMBL/GenBank/DDBJ whole genome shotgun (WGS) entry which is preliminary data.</text>
</comment>
<dbReference type="EMBL" id="JAVFHQ010000045">
    <property type="protein sequence ID" value="KAK4542047.1"/>
    <property type="molecule type" value="Genomic_DNA"/>
</dbReference>
<evidence type="ECO:0008006" key="4">
    <source>
        <dbReference type="Google" id="ProtNLM"/>
    </source>
</evidence>
<feature type="region of interest" description="Disordered" evidence="1">
    <location>
        <begin position="708"/>
        <end position="825"/>
    </location>
</feature>
<evidence type="ECO:0000313" key="2">
    <source>
        <dbReference type="EMBL" id="KAK4542047.1"/>
    </source>
</evidence>
<proteinExistence type="predicted"/>
<feature type="compositionally biased region" description="Polar residues" evidence="1">
    <location>
        <begin position="8"/>
        <end position="21"/>
    </location>
</feature>
<feature type="region of interest" description="Disordered" evidence="1">
    <location>
        <begin position="1"/>
        <end position="97"/>
    </location>
</feature>
<protein>
    <recommendedName>
        <fullName evidence="4">Erythromycin esterase</fullName>
    </recommendedName>
</protein>
<feature type="compositionally biased region" description="Polar residues" evidence="1">
    <location>
        <begin position="517"/>
        <end position="526"/>
    </location>
</feature>
<dbReference type="AlphaFoldDB" id="A0AAV9JAA3"/>
<dbReference type="Proteomes" id="UP001324427">
    <property type="component" value="Unassembled WGS sequence"/>
</dbReference>
<organism evidence="2 3">
    <name type="scientific">Oleoguttula mirabilis</name>
    <dbReference type="NCBI Taxonomy" id="1507867"/>
    <lineage>
        <taxon>Eukaryota</taxon>
        <taxon>Fungi</taxon>
        <taxon>Dikarya</taxon>
        <taxon>Ascomycota</taxon>
        <taxon>Pezizomycotina</taxon>
        <taxon>Dothideomycetes</taxon>
        <taxon>Dothideomycetidae</taxon>
        <taxon>Mycosphaerellales</taxon>
        <taxon>Teratosphaeriaceae</taxon>
        <taxon>Oleoguttula</taxon>
    </lineage>
</organism>
<feature type="compositionally biased region" description="Low complexity" evidence="1">
    <location>
        <begin position="767"/>
        <end position="791"/>
    </location>
</feature>
<feature type="compositionally biased region" description="Basic and acidic residues" evidence="1">
    <location>
        <begin position="593"/>
        <end position="610"/>
    </location>
</feature>
<keyword evidence="3" id="KW-1185">Reference proteome</keyword>
<feature type="compositionally biased region" description="Basic and acidic residues" evidence="1">
    <location>
        <begin position="83"/>
        <end position="97"/>
    </location>
</feature>
<feature type="region of interest" description="Disordered" evidence="1">
    <location>
        <begin position="548"/>
        <end position="693"/>
    </location>
</feature>
<sequence>MARRSSARLRSQNSSTPQRVSLSHDAPMRTPRTVPARMAPLAENDEMPGAFPPDASPNDSTPTAKRARGAANATPKTTTPIKPSDEEMHPDRHHQTTARAMDEARYLGFSNMGAYTEPPKQKSRIATLQATPTRTHNPAEDVKSPTYQFTFHREHSLELSPEAKRLMNEKREEAARIRELMVASGDSANEALETGARKLVTPKGKRGRFSDLHTQQFQKMDSIAGHASSFRMEKSKVKEAGTPQQHSGGQTVADGAKQSLKRSPSKAQLDDQHPTSRGTLHRSPSKPNLAQAGSGLPRAASSHTLTRKPEDDSSSPAKRTKRSEAEDVSATCQLSSDNDKPLPATPQQQKTLRMHPSNPNLAALTTPTQASLARAVSVKSAKTTMIPAPPLVRSPSKHTLFAKDTDSDRPTTPLLARSPSKGSLFSTYVSHDAEEADRITSPLLSRTPVKASLTKKHPQGSQDDHPQAIQAPLLSRSPLKMSVAKTADSDDQATAKVSAIPLLARSPSKIAMPSGQADKSTTQTPGKSFGSGLMGRFNLLRASPKKMKSILRSPQRLYSDDPSKVAAGTHLATPPKLAANKALHSRPPPTPTLEKEKRVDFTSSTKDGHEGVPPATRPTPLPMDVSTAVQEVSPGEPMQVKYPSLLRPEAVSPSPQKRRQTVAPGDFTFRAGGHEIVFGDSPNAPTSARKRPASIRHISADDVNIFATAAPPPTAQGSKKRKFDFENEAPVLNDVPAVEDKENVGDTVVDVDEHRPAKRAKSNLSGPSPIKPAAAAGPAQATRLPTLGVKPKGVKSGGGGKEKSGRPSTISQARLNALSQPKRRG</sequence>
<evidence type="ECO:0000256" key="1">
    <source>
        <dbReference type="SAM" id="MobiDB-lite"/>
    </source>
</evidence>
<feature type="compositionally biased region" description="Polar residues" evidence="1">
    <location>
        <begin position="345"/>
        <end position="363"/>
    </location>
</feature>